<dbReference type="Proteomes" id="UP001054945">
    <property type="component" value="Unassembled WGS sequence"/>
</dbReference>
<gene>
    <name evidence="1" type="ORF">CEXT_513441</name>
</gene>
<sequence length="86" mass="9992">MRYCFVMREAASSQPLRETRNKYEVKGRVDMQSLHVFGQSRPKFQTVPSQKRRTVIVNPDIPASAFSNRRKKDYKRTAYGISALLP</sequence>
<dbReference type="EMBL" id="BPLR01016225">
    <property type="protein sequence ID" value="GIY82238.1"/>
    <property type="molecule type" value="Genomic_DNA"/>
</dbReference>
<name>A0AAV4WIQ5_CAEEX</name>
<comment type="caution">
    <text evidence="1">The sequence shown here is derived from an EMBL/GenBank/DDBJ whole genome shotgun (WGS) entry which is preliminary data.</text>
</comment>
<dbReference type="AlphaFoldDB" id="A0AAV4WIQ5"/>
<protein>
    <submittedName>
        <fullName evidence="1">Uncharacterized protein</fullName>
    </submittedName>
</protein>
<proteinExistence type="predicted"/>
<evidence type="ECO:0000313" key="1">
    <source>
        <dbReference type="EMBL" id="GIY82238.1"/>
    </source>
</evidence>
<evidence type="ECO:0000313" key="2">
    <source>
        <dbReference type="Proteomes" id="UP001054945"/>
    </source>
</evidence>
<reference evidence="1 2" key="1">
    <citation type="submission" date="2021-06" db="EMBL/GenBank/DDBJ databases">
        <title>Caerostris extrusa draft genome.</title>
        <authorList>
            <person name="Kono N."/>
            <person name="Arakawa K."/>
        </authorList>
    </citation>
    <scope>NUCLEOTIDE SEQUENCE [LARGE SCALE GENOMIC DNA]</scope>
</reference>
<keyword evidence="2" id="KW-1185">Reference proteome</keyword>
<organism evidence="1 2">
    <name type="scientific">Caerostris extrusa</name>
    <name type="common">Bark spider</name>
    <name type="synonym">Caerostris bankana</name>
    <dbReference type="NCBI Taxonomy" id="172846"/>
    <lineage>
        <taxon>Eukaryota</taxon>
        <taxon>Metazoa</taxon>
        <taxon>Ecdysozoa</taxon>
        <taxon>Arthropoda</taxon>
        <taxon>Chelicerata</taxon>
        <taxon>Arachnida</taxon>
        <taxon>Araneae</taxon>
        <taxon>Araneomorphae</taxon>
        <taxon>Entelegynae</taxon>
        <taxon>Araneoidea</taxon>
        <taxon>Araneidae</taxon>
        <taxon>Caerostris</taxon>
    </lineage>
</organism>
<accession>A0AAV4WIQ5</accession>